<dbReference type="InParanoid" id="A0A5J5FA96"/>
<gene>
    <name evidence="2" type="ORF">FN846DRAFT_902425</name>
</gene>
<feature type="region of interest" description="Disordered" evidence="1">
    <location>
        <begin position="227"/>
        <end position="247"/>
    </location>
</feature>
<feature type="region of interest" description="Disordered" evidence="1">
    <location>
        <begin position="315"/>
        <end position="367"/>
    </location>
</feature>
<name>A0A5J5FA96_9PEZI</name>
<protein>
    <submittedName>
        <fullName evidence="2">Uncharacterized protein</fullName>
    </submittedName>
</protein>
<evidence type="ECO:0000313" key="3">
    <source>
        <dbReference type="Proteomes" id="UP000326924"/>
    </source>
</evidence>
<feature type="compositionally biased region" description="Basic and acidic residues" evidence="1">
    <location>
        <begin position="343"/>
        <end position="358"/>
    </location>
</feature>
<dbReference type="AlphaFoldDB" id="A0A5J5FA96"/>
<feature type="region of interest" description="Disordered" evidence="1">
    <location>
        <begin position="169"/>
        <end position="208"/>
    </location>
</feature>
<accession>A0A5J5FA96</accession>
<comment type="caution">
    <text evidence="2">The sequence shown here is derived from an EMBL/GenBank/DDBJ whole genome shotgun (WGS) entry which is preliminary data.</text>
</comment>
<proteinExistence type="predicted"/>
<reference evidence="2 3" key="1">
    <citation type="submission" date="2019-09" db="EMBL/GenBank/DDBJ databases">
        <title>Draft genome of the ectomycorrhizal ascomycete Sphaerosporella brunnea.</title>
        <authorList>
            <consortium name="DOE Joint Genome Institute"/>
            <person name="Benucci G.M."/>
            <person name="Marozzi G."/>
            <person name="Antonielli L."/>
            <person name="Sanchez S."/>
            <person name="Marco P."/>
            <person name="Wang X."/>
            <person name="Falini L.B."/>
            <person name="Barry K."/>
            <person name="Haridas S."/>
            <person name="Lipzen A."/>
            <person name="Labutti K."/>
            <person name="Grigoriev I.V."/>
            <person name="Murat C."/>
            <person name="Martin F."/>
            <person name="Albertini E."/>
            <person name="Donnini D."/>
            <person name="Bonito G."/>
        </authorList>
    </citation>
    <scope>NUCLEOTIDE SEQUENCE [LARGE SCALE GENOMIC DNA]</scope>
    <source>
        <strain evidence="2 3">Sb_GMNB300</strain>
    </source>
</reference>
<keyword evidence="3" id="KW-1185">Reference proteome</keyword>
<organism evidence="2 3">
    <name type="scientific">Sphaerosporella brunnea</name>
    <dbReference type="NCBI Taxonomy" id="1250544"/>
    <lineage>
        <taxon>Eukaryota</taxon>
        <taxon>Fungi</taxon>
        <taxon>Dikarya</taxon>
        <taxon>Ascomycota</taxon>
        <taxon>Pezizomycotina</taxon>
        <taxon>Pezizomycetes</taxon>
        <taxon>Pezizales</taxon>
        <taxon>Pyronemataceae</taxon>
        <taxon>Sphaerosporella</taxon>
    </lineage>
</organism>
<sequence length="473" mass="52007">MIPHGSTITSTAPDDDEPKCNDPAYLNYWYRYTVDLTRFGGDSQRAQALILSTLRSSILMTYEDDEALEDANALWDTLGNAYKDQAAKRDPMAGMTALFETKRTNFNSQAEYQSSLLVDVAICNAAESAMDDKLLATIEWTTRGSALGHLSIRNDGYDRERRLRTCKNLATHGDMREPISPKRDPDAKDSKKRGKMSSRDNNRSALLTSKGEVDGTIFADKNARVKASSAKGEEMNRSGYADNAAGFPDEQDAFGGKDGGLMDASDDFEAPRKDAVDGDRMESDAVNNSIIAQPQHLRTDRQLCVPGDSNNDDCESNCDGISEGNRPEYTATETDKLTAGSGDKNKQQHDDADEENGRYSESFGSTVAKRNAMTIPAGALQVDMRNDESEDPDNAIGMADSGEMRHRLCSEWGSHGTCGYDTESNADHVRLGSQMDRTATEALVGDTAIGWSYLRRIPATRQGIERLEYEDLL</sequence>
<feature type="compositionally biased region" description="Basic and acidic residues" evidence="1">
    <location>
        <begin position="173"/>
        <end position="189"/>
    </location>
</feature>
<evidence type="ECO:0000256" key="1">
    <source>
        <dbReference type="SAM" id="MobiDB-lite"/>
    </source>
</evidence>
<evidence type="ECO:0000313" key="2">
    <source>
        <dbReference type="EMBL" id="KAA8913980.1"/>
    </source>
</evidence>
<dbReference type="Proteomes" id="UP000326924">
    <property type="component" value="Unassembled WGS sequence"/>
</dbReference>
<dbReference type="EMBL" id="VXIS01000010">
    <property type="protein sequence ID" value="KAA8913980.1"/>
    <property type="molecule type" value="Genomic_DNA"/>
</dbReference>